<dbReference type="PANTHER" id="PTHR30151">
    <property type="entry name" value="ALKANE SULFONATE ABC TRANSPORTER-RELATED, MEMBRANE SUBUNIT"/>
    <property type="match status" value="1"/>
</dbReference>
<evidence type="ECO:0000313" key="10">
    <source>
        <dbReference type="Proteomes" id="UP001211689"/>
    </source>
</evidence>
<reference evidence="9 10" key="1">
    <citation type="submission" date="2022-07" db="EMBL/GenBank/DDBJ databases">
        <title>Genome Analysis of Selected Gammaproteobacteria from Nigerian Food snails.</title>
        <authorList>
            <person name="Okafor A.C."/>
        </authorList>
    </citation>
    <scope>NUCLEOTIDE SEQUENCE [LARGE SCALE GENOMIC DNA]</scope>
    <source>
        <strain evidence="9 10">Awg 2</strain>
    </source>
</reference>
<dbReference type="InterPro" id="IPR035906">
    <property type="entry name" value="MetI-like_sf"/>
</dbReference>
<evidence type="ECO:0000256" key="4">
    <source>
        <dbReference type="ARBA" id="ARBA00022692"/>
    </source>
</evidence>
<dbReference type="Gene3D" id="1.10.3720.10">
    <property type="entry name" value="MetI-like"/>
    <property type="match status" value="1"/>
</dbReference>
<protein>
    <submittedName>
        <fullName evidence="9">ABC transporter permease subunit</fullName>
    </submittedName>
</protein>
<accession>A0ABT4Y9N4</accession>
<sequence length="245" mass="26268">MSSLDYPLRRVAVGAVLACATLALLSWRGPAILPDSQLLELGQRLAQASLGSLGRLLSGLALGLLTGSLLGALMASWSLLDRLLGSLVHPLRQMPLFGWIALLGLWAGFGETSKVIFIALAVTYTMIIAAYQAVRAVPPRLDEVARVYQLGWGKRLRVLLLPAILPAWLGGLRIALAVAWSATIGSEILMGASAAGLGGFIWGQREVGRFDLVLLGTALIGTFAVLSDFALRQAEQRLQRWLRGY</sequence>
<feature type="transmembrane region" description="Helical" evidence="7">
    <location>
        <begin position="91"/>
        <end position="109"/>
    </location>
</feature>
<dbReference type="EMBL" id="JANEWF010000028">
    <property type="protein sequence ID" value="MDA8485436.1"/>
    <property type="molecule type" value="Genomic_DNA"/>
</dbReference>
<evidence type="ECO:0000256" key="1">
    <source>
        <dbReference type="ARBA" id="ARBA00004651"/>
    </source>
</evidence>
<feature type="transmembrane region" description="Helical" evidence="7">
    <location>
        <begin position="115"/>
        <end position="137"/>
    </location>
</feature>
<dbReference type="CDD" id="cd06261">
    <property type="entry name" value="TM_PBP2"/>
    <property type="match status" value="1"/>
</dbReference>
<dbReference type="InterPro" id="IPR000515">
    <property type="entry name" value="MetI-like"/>
</dbReference>
<keyword evidence="2 7" id="KW-0813">Transport</keyword>
<evidence type="ECO:0000256" key="3">
    <source>
        <dbReference type="ARBA" id="ARBA00022475"/>
    </source>
</evidence>
<dbReference type="Pfam" id="PF00528">
    <property type="entry name" value="BPD_transp_1"/>
    <property type="match status" value="1"/>
</dbReference>
<comment type="caution">
    <text evidence="9">The sequence shown here is derived from an EMBL/GenBank/DDBJ whole genome shotgun (WGS) entry which is preliminary data.</text>
</comment>
<dbReference type="PANTHER" id="PTHR30151:SF38">
    <property type="entry name" value="ALIPHATIC SULFONATES TRANSPORT PERMEASE PROTEIN SSUC-RELATED"/>
    <property type="match status" value="1"/>
</dbReference>
<evidence type="ECO:0000256" key="2">
    <source>
        <dbReference type="ARBA" id="ARBA00022448"/>
    </source>
</evidence>
<gene>
    <name evidence="9" type="ORF">NNO07_20410</name>
</gene>
<comment type="similarity">
    <text evidence="7">Belongs to the binding-protein-dependent transport system permease family.</text>
</comment>
<evidence type="ECO:0000259" key="8">
    <source>
        <dbReference type="PROSITE" id="PS50928"/>
    </source>
</evidence>
<feature type="transmembrane region" description="Helical" evidence="7">
    <location>
        <begin position="158"/>
        <end position="180"/>
    </location>
</feature>
<dbReference type="SUPFAM" id="SSF161098">
    <property type="entry name" value="MetI-like"/>
    <property type="match status" value="1"/>
</dbReference>
<dbReference type="PROSITE" id="PS50928">
    <property type="entry name" value="ABC_TM1"/>
    <property type="match status" value="1"/>
</dbReference>
<dbReference type="Proteomes" id="UP001211689">
    <property type="component" value="Unassembled WGS sequence"/>
</dbReference>
<evidence type="ECO:0000256" key="5">
    <source>
        <dbReference type="ARBA" id="ARBA00022989"/>
    </source>
</evidence>
<feature type="domain" description="ABC transmembrane type-1" evidence="8">
    <location>
        <begin position="49"/>
        <end position="231"/>
    </location>
</feature>
<keyword evidence="10" id="KW-1185">Reference proteome</keyword>
<dbReference type="RefSeq" id="WP_271471771.1">
    <property type="nucleotide sequence ID" value="NZ_JANEWF010000028.1"/>
</dbReference>
<feature type="transmembrane region" description="Helical" evidence="7">
    <location>
        <begin position="212"/>
        <end position="231"/>
    </location>
</feature>
<keyword evidence="4 7" id="KW-0812">Transmembrane</keyword>
<name>A0ABT4Y9N4_METRE</name>
<evidence type="ECO:0000313" key="9">
    <source>
        <dbReference type="EMBL" id="MDA8485436.1"/>
    </source>
</evidence>
<evidence type="ECO:0000256" key="6">
    <source>
        <dbReference type="ARBA" id="ARBA00023136"/>
    </source>
</evidence>
<keyword evidence="5 7" id="KW-1133">Transmembrane helix</keyword>
<keyword evidence="6 7" id="KW-0472">Membrane</keyword>
<comment type="subcellular location">
    <subcellularLocation>
        <location evidence="1 7">Cell membrane</location>
        <topology evidence="1 7">Multi-pass membrane protein</topology>
    </subcellularLocation>
</comment>
<evidence type="ECO:0000256" key="7">
    <source>
        <dbReference type="RuleBase" id="RU363032"/>
    </source>
</evidence>
<keyword evidence="3" id="KW-1003">Cell membrane</keyword>
<proteinExistence type="inferred from homology"/>
<organism evidence="9 10">
    <name type="scientific">Metapseudomonas resinovorans</name>
    <name type="common">Pseudomonas resinovorans</name>
    <dbReference type="NCBI Taxonomy" id="53412"/>
    <lineage>
        <taxon>Bacteria</taxon>
        <taxon>Pseudomonadati</taxon>
        <taxon>Pseudomonadota</taxon>
        <taxon>Gammaproteobacteria</taxon>
        <taxon>Pseudomonadales</taxon>
        <taxon>Pseudomonadaceae</taxon>
        <taxon>Metapseudomonas</taxon>
    </lineage>
</organism>
<feature type="transmembrane region" description="Helical" evidence="7">
    <location>
        <begin position="52"/>
        <end position="79"/>
    </location>
</feature>